<feature type="transmembrane region" description="Helical" evidence="1">
    <location>
        <begin position="184"/>
        <end position="205"/>
    </location>
</feature>
<keyword evidence="3" id="KW-1185">Reference proteome</keyword>
<gene>
    <name evidence="2" type="ORF">DVA86_33170</name>
</gene>
<feature type="transmembrane region" description="Helical" evidence="1">
    <location>
        <begin position="258"/>
        <end position="278"/>
    </location>
</feature>
<feature type="transmembrane region" description="Helical" evidence="1">
    <location>
        <begin position="360"/>
        <end position="378"/>
    </location>
</feature>
<evidence type="ECO:0000256" key="1">
    <source>
        <dbReference type="SAM" id="Phobius"/>
    </source>
</evidence>
<accession>A0A345XYH7</accession>
<reference evidence="2 3" key="1">
    <citation type="submission" date="2018-07" db="EMBL/GenBank/DDBJ databases">
        <title>Draft genome of the type strain Streptomyces armeniacus ATCC 15676.</title>
        <authorList>
            <person name="Labana P."/>
            <person name="Gosse J.T."/>
            <person name="Boddy C.N."/>
        </authorList>
    </citation>
    <scope>NUCLEOTIDE SEQUENCE [LARGE SCALE GENOMIC DNA]</scope>
    <source>
        <strain evidence="2 3">ATCC 15676</strain>
    </source>
</reference>
<sequence>MLSREFAPERPKLAEPVEATVDGDQAYVRIGTPPSYIRLGAPAWSITRLLDGSRSVREVAHEAGCTEEQVRRLADQLGGGGLLEGSEAQQERHDSDVHRQSVFFLKFTWHDPRALGTVYDVVRRWIPPRWFAALAATLCVAGAAACLLSWTSMISQAQEAVSWSQVWQVWPAILLRAVVHELGHAFFCLSFGRSVAALGFGLYYFQPVAFTDVSDIWLLRRRWQRVLVHLGGPIVDVALLVASGVTVLAASDGLVETFAAYLLLSTLVGAAAGFNPLLRSDGYFVLTELLREDDLRDRALVLMATTAPWRLSVRDRTSAVLVTYGAVSFVYTLVIVGIGANVASRFVLHTVLGFDALPQAVMWSLGAGIALVLWTVMLRRARNATLA</sequence>
<keyword evidence="1" id="KW-0812">Transmembrane</keyword>
<evidence type="ECO:0000313" key="2">
    <source>
        <dbReference type="EMBL" id="AXK36693.1"/>
    </source>
</evidence>
<feature type="transmembrane region" description="Helical" evidence="1">
    <location>
        <begin position="130"/>
        <end position="150"/>
    </location>
</feature>
<name>A0A345XYH7_9ACTN</name>
<dbReference type="AlphaFoldDB" id="A0A345XYH7"/>
<organism evidence="2 3">
    <name type="scientific">Streptomyces armeniacus</name>
    <dbReference type="NCBI Taxonomy" id="83291"/>
    <lineage>
        <taxon>Bacteria</taxon>
        <taxon>Bacillati</taxon>
        <taxon>Actinomycetota</taxon>
        <taxon>Actinomycetes</taxon>
        <taxon>Kitasatosporales</taxon>
        <taxon>Streptomycetaceae</taxon>
        <taxon>Streptomyces</taxon>
    </lineage>
</organism>
<protein>
    <recommendedName>
        <fullName evidence="4">PqqD family peptide modification chaperone</fullName>
    </recommendedName>
</protein>
<evidence type="ECO:0000313" key="3">
    <source>
        <dbReference type="Proteomes" id="UP000254425"/>
    </source>
</evidence>
<feature type="transmembrane region" description="Helical" evidence="1">
    <location>
        <begin position="226"/>
        <end position="246"/>
    </location>
</feature>
<evidence type="ECO:0008006" key="4">
    <source>
        <dbReference type="Google" id="ProtNLM"/>
    </source>
</evidence>
<dbReference type="KEGG" id="sarm:DVA86_33170"/>
<dbReference type="RefSeq" id="WP_208883791.1">
    <property type="nucleotide sequence ID" value="NZ_CP031320.1"/>
</dbReference>
<dbReference type="Proteomes" id="UP000254425">
    <property type="component" value="Chromosome"/>
</dbReference>
<keyword evidence="1" id="KW-1133">Transmembrane helix</keyword>
<keyword evidence="1" id="KW-0472">Membrane</keyword>
<dbReference type="EMBL" id="CP031320">
    <property type="protein sequence ID" value="AXK36693.1"/>
    <property type="molecule type" value="Genomic_DNA"/>
</dbReference>
<proteinExistence type="predicted"/>
<feature type="transmembrane region" description="Helical" evidence="1">
    <location>
        <begin position="319"/>
        <end position="340"/>
    </location>
</feature>